<proteinExistence type="predicted"/>
<sequence length="71" mass="7856">MDAVHVMTYDLRGNWAGFADVHSPLYKRPFDQWAYETLNVGSLKAASEETLPSKFLGDVLCPSSYCILTAG</sequence>
<dbReference type="AlphaFoldDB" id="A0A5B7EU61"/>
<protein>
    <submittedName>
        <fullName evidence="1">Endochitinase</fullName>
    </submittedName>
</protein>
<dbReference type="Proteomes" id="UP000324222">
    <property type="component" value="Unassembled WGS sequence"/>
</dbReference>
<accession>A0A5B7EU61</accession>
<organism evidence="1 2">
    <name type="scientific">Portunus trituberculatus</name>
    <name type="common">Swimming crab</name>
    <name type="synonym">Neptunus trituberculatus</name>
    <dbReference type="NCBI Taxonomy" id="210409"/>
    <lineage>
        <taxon>Eukaryota</taxon>
        <taxon>Metazoa</taxon>
        <taxon>Ecdysozoa</taxon>
        <taxon>Arthropoda</taxon>
        <taxon>Crustacea</taxon>
        <taxon>Multicrustacea</taxon>
        <taxon>Malacostraca</taxon>
        <taxon>Eumalacostraca</taxon>
        <taxon>Eucarida</taxon>
        <taxon>Decapoda</taxon>
        <taxon>Pleocyemata</taxon>
        <taxon>Brachyura</taxon>
        <taxon>Eubrachyura</taxon>
        <taxon>Portunoidea</taxon>
        <taxon>Portunidae</taxon>
        <taxon>Portuninae</taxon>
        <taxon>Portunus</taxon>
    </lineage>
</organism>
<gene>
    <name evidence="1" type="primary">CHIT_3</name>
    <name evidence="1" type="ORF">E2C01_030237</name>
</gene>
<dbReference type="SUPFAM" id="SSF51445">
    <property type="entry name" value="(Trans)glycosidases"/>
    <property type="match status" value="1"/>
</dbReference>
<evidence type="ECO:0000313" key="1">
    <source>
        <dbReference type="EMBL" id="MPC36768.1"/>
    </source>
</evidence>
<keyword evidence="2" id="KW-1185">Reference proteome</keyword>
<evidence type="ECO:0000313" key="2">
    <source>
        <dbReference type="Proteomes" id="UP000324222"/>
    </source>
</evidence>
<reference evidence="1 2" key="1">
    <citation type="submission" date="2019-05" db="EMBL/GenBank/DDBJ databases">
        <title>Another draft genome of Portunus trituberculatus and its Hox gene families provides insights of decapod evolution.</title>
        <authorList>
            <person name="Jeong J.-H."/>
            <person name="Song I."/>
            <person name="Kim S."/>
            <person name="Choi T."/>
            <person name="Kim D."/>
            <person name="Ryu S."/>
            <person name="Kim W."/>
        </authorList>
    </citation>
    <scope>NUCLEOTIDE SEQUENCE [LARGE SCALE GENOMIC DNA]</scope>
    <source>
        <tissue evidence="1">Muscle</tissue>
    </source>
</reference>
<dbReference type="EMBL" id="VSRR010003603">
    <property type="protein sequence ID" value="MPC36768.1"/>
    <property type="molecule type" value="Genomic_DNA"/>
</dbReference>
<dbReference type="InterPro" id="IPR017853">
    <property type="entry name" value="GH"/>
</dbReference>
<name>A0A5B7EU61_PORTR</name>
<comment type="caution">
    <text evidence="1">The sequence shown here is derived from an EMBL/GenBank/DDBJ whole genome shotgun (WGS) entry which is preliminary data.</text>
</comment>
<dbReference type="Gene3D" id="3.20.20.80">
    <property type="entry name" value="Glycosidases"/>
    <property type="match status" value="1"/>
</dbReference>